<dbReference type="KEGG" id="sfu:Sfum_3129"/>
<evidence type="ECO:0000313" key="15">
    <source>
        <dbReference type="EMBL" id="ABK18802.1"/>
    </source>
</evidence>
<dbReference type="InterPro" id="IPR036134">
    <property type="entry name" value="Crypto/Photolyase_FAD-like_sf"/>
</dbReference>
<keyword evidence="10" id="KW-0234">DNA repair</keyword>
<comment type="similarity">
    <text evidence="3">Belongs to the DNA photolyase class-2 family.</text>
</comment>
<dbReference type="Gene3D" id="3.40.50.620">
    <property type="entry name" value="HUPs"/>
    <property type="match status" value="1"/>
</dbReference>
<dbReference type="GO" id="GO:0000719">
    <property type="term" value="P:photoreactive repair"/>
    <property type="evidence" value="ECO:0007669"/>
    <property type="project" value="TreeGrafter"/>
</dbReference>
<dbReference type="STRING" id="335543.Sfum_3129"/>
<comment type="cofactor">
    <cofactor evidence="2">
        <name>FAD</name>
        <dbReference type="ChEBI" id="CHEBI:57692"/>
    </cofactor>
</comment>
<dbReference type="InterPro" id="IPR052219">
    <property type="entry name" value="Photolyase_Class-2"/>
</dbReference>
<evidence type="ECO:0000256" key="1">
    <source>
        <dbReference type="ARBA" id="ARBA00001932"/>
    </source>
</evidence>
<dbReference type="InParanoid" id="A0LN00"/>
<keyword evidence="7" id="KW-0227">DNA damage</keyword>
<dbReference type="eggNOG" id="COG0415">
    <property type="taxonomic scope" value="Bacteria"/>
</dbReference>
<dbReference type="PANTHER" id="PTHR10211:SF0">
    <property type="entry name" value="DEOXYRIBODIPYRIMIDINE PHOTO-LYASE"/>
    <property type="match status" value="1"/>
</dbReference>
<name>A0LN00_SYNFM</name>
<keyword evidence="6" id="KW-0285">Flavoprotein</keyword>
<protein>
    <recommendedName>
        <fullName evidence="5">Deoxyribodipyrimidine photo-lyase</fullName>
        <ecNumber evidence="4">4.1.99.3</ecNumber>
    </recommendedName>
    <alternativeName>
        <fullName evidence="12">DNA photolyase</fullName>
    </alternativeName>
</protein>
<reference evidence="15 16" key="1">
    <citation type="submission" date="2006-10" db="EMBL/GenBank/DDBJ databases">
        <title>Complete sequence of Syntrophobacter fumaroxidans MPOB.</title>
        <authorList>
            <consortium name="US DOE Joint Genome Institute"/>
            <person name="Copeland A."/>
            <person name="Lucas S."/>
            <person name="Lapidus A."/>
            <person name="Barry K."/>
            <person name="Detter J.C."/>
            <person name="Glavina del Rio T."/>
            <person name="Hammon N."/>
            <person name="Israni S."/>
            <person name="Pitluck S."/>
            <person name="Goltsman E.G."/>
            <person name="Martinez M."/>
            <person name="Schmutz J."/>
            <person name="Larimer F."/>
            <person name="Land M."/>
            <person name="Hauser L."/>
            <person name="Kyrpides N."/>
            <person name="Kim E."/>
            <person name="Boone D.R."/>
            <person name="Brockman F."/>
            <person name="Culley D."/>
            <person name="Ferry J."/>
            <person name="Gunsalus R."/>
            <person name="McInerney M.J."/>
            <person name="Morrison M."/>
            <person name="Plugge C."/>
            <person name="Rohlin L."/>
            <person name="Scholten J."/>
            <person name="Sieber J."/>
            <person name="Stams A.J.M."/>
            <person name="Worm P."/>
            <person name="Henstra A.M."/>
            <person name="Richardson P."/>
        </authorList>
    </citation>
    <scope>NUCLEOTIDE SEQUENCE [LARGE SCALE GENOMIC DNA]</scope>
    <source>
        <strain evidence="16">DSM 10017 / MPOB</strain>
    </source>
</reference>
<evidence type="ECO:0000256" key="11">
    <source>
        <dbReference type="ARBA" id="ARBA00023239"/>
    </source>
</evidence>
<feature type="domain" description="Photolyase/cryptochrome alpha/beta" evidence="14">
    <location>
        <begin position="23"/>
        <end position="151"/>
    </location>
</feature>
<evidence type="ECO:0000256" key="5">
    <source>
        <dbReference type="ARBA" id="ARBA00014046"/>
    </source>
</evidence>
<keyword evidence="16" id="KW-1185">Reference proteome</keyword>
<dbReference type="Gene3D" id="1.25.40.80">
    <property type="match status" value="1"/>
</dbReference>
<dbReference type="EMBL" id="CP000478">
    <property type="protein sequence ID" value="ABK18802.1"/>
    <property type="molecule type" value="Genomic_DNA"/>
</dbReference>
<evidence type="ECO:0000256" key="4">
    <source>
        <dbReference type="ARBA" id="ARBA00013149"/>
    </source>
</evidence>
<dbReference type="SUPFAM" id="SSF48173">
    <property type="entry name" value="Cryptochrome/photolyase FAD-binding domain"/>
    <property type="match status" value="1"/>
</dbReference>
<dbReference type="InterPro" id="IPR006050">
    <property type="entry name" value="DNA_photolyase_N"/>
</dbReference>
<dbReference type="AlphaFoldDB" id="A0LN00"/>
<organism evidence="15 16">
    <name type="scientific">Syntrophobacter fumaroxidans (strain DSM 10017 / MPOB)</name>
    <dbReference type="NCBI Taxonomy" id="335543"/>
    <lineage>
        <taxon>Bacteria</taxon>
        <taxon>Pseudomonadati</taxon>
        <taxon>Thermodesulfobacteriota</taxon>
        <taxon>Syntrophobacteria</taxon>
        <taxon>Syntrophobacterales</taxon>
        <taxon>Syntrophobacteraceae</taxon>
        <taxon>Syntrophobacter</taxon>
    </lineage>
</organism>
<dbReference type="PANTHER" id="PTHR10211">
    <property type="entry name" value="DEOXYRIBODIPYRIMIDINE PHOTOLYASE"/>
    <property type="match status" value="1"/>
</dbReference>
<accession>A0LN00</accession>
<dbReference type="RefSeq" id="WP_011699927.1">
    <property type="nucleotide sequence ID" value="NC_008554.1"/>
</dbReference>
<evidence type="ECO:0000256" key="12">
    <source>
        <dbReference type="ARBA" id="ARBA00031671"/>
    </source>
</evidence>
<evidence type="ECO:0000256" key="6">
    <source>
        <dbReference type="ARBA" id="ARBA00022630"/>
    </source>
</evidence>
<dbReference type="InterPro" id="IPR014729">
    <property type="entry name" value="Rossmann-like_a/b/a_fold"/>
</dbReference>
<dbReference type="PROSITE" id="PS51645">
    <property type="entry name" value="PHR_CRY_ALPHA_BETA"/>
    <property type="match status" value="1"/>
</dbReference>
<gene>
    <name evidence="15" type="ordered locus">Sfum_3129</name>
</gene>
<dbReference type="EC" id="4.1.99.3" evidence="4"/>
<keyword evidence="9" id="KW-0238">DNA-binding</keyword>
<dbReference type="GO" id="GO:0003904">
    <property type="term" value="F:deoxyribodipyrimidine photo-lyase activity"/>
    <property type="evidence" value="ECO:0007669"/>
    <property type="project" value="UniProtKB-EC"/>
</dbReference>
<keyword evidence="11 15" id="KW-0456">Lyase</keyword>
<dbReference type="Proteomes" id="UP000001784">
    <property type="component" value="Chromosome"/>
</dbReference>
<keyword evidence="8" id="KW-0274">FAD</keyword>
<evidence type="ECO:0000259" key="14">
    <source>
        <dbReference type="PROSITE" id="PS51645"/>
    </source>
</evidence>
<evidence type="ECO:0000256" key="13">
    <source>
        <dbReference type="ARBA" id="ARBA00033999"/>
    </source>
</evidence>
<comment type="cofactor">
    <cofactor evidence="1">
        <name>(6R)-5,10-methylene-5,6,7,8-tetrahydrofolate</name>
        <dbReference type="ChEBI" id="CHEBI:15636"/>
    </cofactor>
</comment>
<dbReference type="SUPFAM" id="SSF52425">
    <property type="entry name" value="Cryptochrome/photolyase, N-terminal domain"/>
    <property type="match status" value="1"/>
</dbReference>
<evidence type="ECO:0000256" key="8">
    <source>
        <dbReference type="ARBA" id="ARBA00022827"/>
    </source>
</evidence>
<evidence type="ECO:0000256" key="3">
    <source>
        <dbReference type="ARBA" id="ARBA00006409"/>
    </source>
</evidence>
<evidence type="ECO:0000256" key="7">
    <source>
        <dbReference type="ARBA" id="ARBA00022763"/>
    </source>
</evidence>
<dbReference type="OrthoDB" id="9772484at2"/>
<evidence type="ECO:0000256" key="2">
    <source>
        <dbReference type="ARBA" id="ARBA00001974"/>
    </source>
</evidence>
<dbReference type="GO" id="GO:0003677">
    <property type="term" value="F:DNA binding"/>
    <property type="evidence" value="ECO:0007669"/>
    <property type="project" value="UniProtKB-KW"/>
</dbReference>
<dbReference type="HOGENOM" id="CLU_026342_2_1_7"/>
<proteinExistence type="inferred from homology"/>
<sequence precursor="true">MERSDVEAERITFLNRQKRSKGAYVLYWMQQSQRSEFNHALEYAAHRANSLRQPLVVVFGLTGDYPEANLRHYTFMLEGLEETGASLQARGIKLVVMHASPPDAALAAASEASFLVCDRGYMRHQALWRAAVAAAAPCPVVQVEADAIVPVETASSKAEYAARTLRPRVHTHARSFLTEPAPAELRKSSLDADLNGMDVTDTARVLRKLRADRSVPSVTRYYRGGTSRAKELFETFLRDDIGRYTEDRNQPHAGAVSHMSMYLHFGQISPVYLALRLGEVGRERDTQKAAFLEQLLVRRELALNFVHHTRNYDSYECLPRWARETLARHRKDRREFRYGRQELENLRTHDEYWNAAMTEMKFTGYMHNHMRMYWGKKILEWSETPEEAFQTILALNNKYFLDGRDPNSYAGAGWVLGLHDRPWKERPIFGTVRYMAASGLERKCDIKGYVEEMKRLRAGATQPRATAG</sequence>
<dbReference type="InterPro" id="IPR036155">
    <property type="entry name" value="Crypto/Photolyase_N_sf"/>
</dbReference>
<dbReference type="Gene3D" id="1.10.579.10">
    <property type="entry name" value="DNA Cyclobutane Dipyrimidine Photolyase, subunit A, domain 3"/>
    <property type="match status" value="1"/>
</dbReference>
<evidence type="ECO:0000313" key="16">
    <source>
        <dbReference type="Proteomes" id="UP000001784"/>
    </source>
</evidence>
<dbReference type="Pfam" id="PF00875">
    <property type="entry name" value="DNA_photolyase"/>
    <property type="match status" value="1"/>
</dbReference>
<evidence type="ECO:0000256" key="9">
    <source>
        <dbReference type="ARBA" id="ARBA00023125"/>
    </source>
</evidence>
<evidence type="ECO:0000256" key="10">
    <source>
        <dbReference type="ARBA" id="ARBA00023204"/>
    </source>
</evidence>
<dbReference type="FunFam" id="1.10.579.10:FF:000002">
    <property type="entry name" value="Deoxyribodipyrimidine photolyase"/>
    <property type="match status" value="1"/>
</dbReference>
<comment type="catalytic activity">
    <reaction evidence="13">
        <text>cyclobutadipyrimidine (in DNA) = 2 pyrimidine residues (in DNA).</text>
        <dbReference type="EC" id="4.1.99.3"/>
    </reaction>
</comment>